<dbReference type="STRING" id="6412.T1FXA2"/>
<keyword evidence="1" id="KW-0479">Metal-binding</keyword>
<dbReference type="EMBL" id="KB095811">
    <property type="protein sequence ID" value="ESO12516.1"/>
    <property type="molecule type" value="Genomic_DNA"/>
</dbReference>
<evidence type="ECO:0000256" key="3">
    <source>
        <dbReference type="ARBA" id="ARBA00022833"/>
    </source>
</evidence>
<evidence type="ECO:0000313" key="6">
    <source>
        <dbReference type="EMBL" id="ESO12516.1"/>
    </source>
</evidence>
<dbReference type="Pfam" id="PF01363">
    <property type="entry name" value="FYVE"/>
    <property type="match status" value="1"/>
</dbReference>
<organism evidence="7 8">
    <name type="scientific">Helobdella robusta</name>
    <name type="common">Californian leech</name>
    <dbReference type="NCBI Taxonomy" id="6412"/>
    <lineage>
        <taxon>Eukaryota</taxon>
        <taxon>Metazoa</taxon>
        <taxon>Spiralia</taxon>
        <taxon>Lophotrochozoa</taxon>
        <taxon>Annelida</taxon>
        <taxon>Clitellata</taxon>
        <taxon>Hirudinea</taxon>
        <taxon>Rhynchobdellida</taxon>
        <taxon>Glossiphoniidae</taxon>
        <taxon>Helobdella</taxon>
    </lineage>
</organism>
<keyword evidence="3" id="KW-0862">Zinc</keyword>
<evidence type="ECO:0000256" key="2">
    <source>
        <dbReference type="ARBA" id="ARBA00022771"/>
    </source>
</evidence>
<evidence type="ECO:0000313" key="7">
    <source>
        <dbReference type="EnsemblMetazoa" id="HelroP63044"/>
    </source>
</evidence>
<dbReference type="GO" id="GO:0008270">
    <property type="term" value="F:zinc ion binding"/>
    <property type="evidence" value="ECO:0007669"/>
    <property type="project" value="UniProtKB-KW"/>
</dbReference>
<reference evidence="8" key="1">
    <citation type="submission" date="2012-12" db="EMBL/GenBank/DDBJ databases">
        <authorList>
            <person name="Hellsten U."/>
            <person name="Grimwood J."/>
            <person name="Chapman J.A."/>
            <person name="Shapiro H."/>
            <person name="Aerts A."/>
            <person name="Otillar R.P."/>
            <person name="Terry A.Y."/>
            <person name="Boore J.L."/>
            <person name="Simakov O."/>
            <person name="Marletaz F."/>
            <person name="Cho S.-J."/>
            <person name="Edsinger-Gonzales E."/>
            <person name="Havlak P."/>
            <person name="Kuo D.-H."/>
            <person name="Larsson T."/>
            <person name="Lv J."/>
            <person name="Arendt D."/>
            <person name="Savage R."/>
            <person name="Osoegawa K."/>
            <person name="de Jong P."/>
            <person name="Lindberg D.R."/>
            <person name="Seaver E.C."/>
            <person name="Weisblat D.A."/>
            <person name="Putnam N.H."/>
            <person name="Grigoriev I.V."/>
            <person name="Rokhsar D.S."/>
        </authorList>
    </citation>
    <scope>NUCLEOTIDE SEQUENCE</scope>
</reference>
<dbReference type="InParanoid" id="T1FXA2"/>
<reference evidence="6 8" key="2">
    <citation type="journal article" date="2013" name="Nature">
        <title>Insights into bilaterian evolution from three spiralian genomes.</title>
        <authorList>
            <person name="Simakov O."/>
            <person name="Marletaz F."/>
            <person name="Cho S.J."/>
            <person name="Edsinger-Gonzales E."/>
            <person name="Havlak P."/>
            <person name="Hellsten U."/>
            <person name="Kuo D.H."/>
            <person name="Larsson T."/>
            <person name="Lv J."/>
            <person name="Arendt D."/>
            <person name="Savage R."/>
            <person name="Osoegawa K."/>
            <person name="de Jong P."/>
            <person name="Grimwood J."/>
            <person name="Chapman J.A."/>
            <person name="Shapiro H."/>
            <person name="Aerts A."/>
            <person name="Otillar R.P."/>
            <person name="Terry A.Y."/>
            <person name="Boore J.L."/>
            <person name="Grigoriev I.V."/>
            <person name="Lindberg D.R."/>
            <person name="Seaver E.C."/>
            <person name="Weisblat D.A."/>
            <person name="Putnam N.H."/>
            <person name="Rokhsar D.S."/>
        </authorList>
    </citation>
    <scope>NUCLEOTIDE SEQUENCE</scope>
</reference>
<dbReference type="PANTHER" id="PTHR23164">
    <property type="entry name" value="EARLY ENDOSOME ANTIGEN 1"/>
    <property type="match status" value="1"/>
</dbReference>
<sequence length="93" mass="10533">MQSSEGSADPPSNNSVASWELLNEGNNKVVLWVPDHLVTHCAGCEREFWVALRKHHCRSCGKVYCHDCSSYSMPCPHQNLLTPVRVCKRCFDE</sequence>
<dbReference type="AlphaFoldDB" id="T1FXA2"/>
<dbReference type="InterPro" id="IPR017455">
    <property type="entry name" value="Znf_FYVE-rel"/>
</dbReference>
<name>T1FXA2_HELRO</name>
<dbReference type="GeneID" id="20213450"/>
<dbReference type="Gene3D" id="3.30.40.10">
    <property type="entry name" value="Zinc/RING finger domain, C3HC4 (zinc finger)"/>
    <property type="match status" value="1"/>
</dbReference>
<proteinExistence type="predicted"/>
<dbReference type="EnsemblMetazoa" id="HelroT63044">
    <property type="protein sequence ID" value="HelroP63044"/>
    <property type="gene ID" value="HelroG63044"/>
</dbReference>
<protein>
    <recommendedName>
        <fullName evidence="5">FYVE-type domain-containing protein</fullName>
    </recommendedName>
</protein>
<dbReference type="HOGENOM" id="CLU_2402064_0_0_1"/>
<accession>T1FXA2</accession>
<dbReference type="EMBL" id="AMQM01000183">
    <property type="status" value="NOT_ANNOTATED_CDS"/>
    <property type="molecule type" value="Genomic_DNA"/>
</dbReference>
<evidence type="ECO:0000313" key="8">
    <source>
        <dbReference type="Proteomes" id="UP000015101"/>
    </source>
</evidence>
<evidence type="ECO:0000256" key="1">
    <source>
        <dbReference type="ARBA" id="ARBA00022723"/>
    </source>
</evidence>
<dbReference type="PROSITE" id="PS50178">
    <property type="entry name" value="ZF_FYVE"/>
    <property type="match status" value="1"/>
</dbReference>
<evidence type="ECO:0000256" key="4">
    <source>
        <dbReference type="PROSITE-ProRule" id="PRU00091"/>
    </source>
</evidence>
<dbReference type="Proteomes" id="UP000015101">
    <property type="component" value="Unassembled WGS sequence"/>
</dbReference>
<dbReference type="InterPro" id="IPR000306">
    <property type="entry name" value="Znf_FYVE"/>
</dbReference>
<dbReference type="CTD" id="20213450"/>
<dbReference type="OrthoDB" id="6264588at2759"/>
<dbReference type="SMART" id="SM00064">
    <property type="entry name" value="FYVE"/>
    <property type="match status" value="1"/>
</dbReference>
<gene>
    <name evidence="7" type="primary">20213450</name>
    <name evidence="6" type="ORF">HELRODRAFT_63044</name>
</gene>
<dbReference type="SUPFAM" id="SSF57903">
    <property type="entry name" value="FYVE/PHD zinc finger"/>
    <property type="match status" value="1"/>
</dbReference>
<dbReference type="eggNOG" id="KOG4471">
    <property type="taxonomic scope" value="Eukaryota"/>
</dbReference>
<evidence type="ECO:0000259" key="5">
    <source>
        <dbReference type="PROSITE" id="PS50178"/>
    </source>
</evidence>
<dbReference type="PANTHER" id="PTHR23164:SF30">
    <property type="entry name" value="EARLY ENDOSOME ANTIGEN 1"/>
    <property type="match status" value="1"/>
</dbReference>
<dbReference type="InterPro" id="IPR013083">
    <property type="entry name" value="Znf_RING/FYVE/PHD"/>
</dbReference>
<dbReference type="RefSeq" id="XP_009009236.1">
    <property type="nucleotide sequence ID" value="XM_009010988.1"/>
</dbReference>
<dbReference type="InterPro" id="IPR011011">
    <property type="entry name" value="Znf_FYVE_PHD"/>
</dbReference>
<keyword evidence="2 4" id="KW-0863">Zinc-finger</keyword>
<dbReference type="OMA" id="DECPICE"/>
<reference evidence="7" key="3">
    <citation type="submission" date="2015-06" db="UniProtKB">
        <authorList>
            <consortium name="EnsemblMetazoa"/>
        </authorList>
    </citation>
    <scope>IDENTIFICATION</scope>
</reference>
<feature type="domain" description="FYVE-type" evidence="5">
    <location>
        <begin position="35"/>
        <end position="93"/>
    </location>
</feature>
<dbReference type="KEGG" id="hro:HELRODRAFT_63044"/>
<keyword evidence="8" id="KW-1185">Reference proteome</keyword>